<gene>
    <name evidence="8" type="ORF">SAMN02745130_01262</name>
</gene>
<evidence type="ECO:0000313" key="8">
    <source>
        <dbReference type="EMBL" id="SKA73667.1"/>
    </source>
</evidence>
<feature type="transmembrane region" description="Helical" evidence="6">
    <location>
        <begin position="38"/>
        <end position="61"/>
    </location>
</feature>
<dbReference type="Gene3D" id="1.10.3730.20">
    <property type="match status" value="1"/>
</dbReference>
<evidence type="ECO:0000256" key="2">
    <source>
        <dbReference type="ARBA" id="ARBA00007362"/>
    </source>
</evidence>
<feature type="transmembrane region" description="Helical" evidence="6">
    <location>
        <begin position="128"/>
        <end position="146"/>
    </location>
</feature>
<organism evidence="8 9">
    <name type="scientific">Thiothrix eikelboomii</name>
    <dbReference type="NCBI Taxonomy" id="92487"/>
    <lineage>
        <taxon>Bacteria</taxon>
        <taxon>Pseudomonadati</taxon>
        <taxon>Pseudomonadota</taxon>
        <taxon>Gammaproteobacteria</taxon>
        <taxon>Thiotrichales</taxon>
        <taxon>Thiotrichaceae</taxon>
        <taxon>Thiothrix</taxon>
    </lineage>
</organism>
<feature type="domain" description="EamA" evidence="7">
    <location>
        <begin position="15"/>
        <end position="142"/>
    </location>
</feature>
<dbReference type="Proteomes" id="UP000190460">
    <property type="component" value="Unassembled WGS sequence"/>
</dbReference>
<sequence length="293" mass="32164">MKANLDHLFIQAIPFLFVFLWSTGFIGAKYALPFIEPFYLLFIRMLWTIAVFLLLCGILRVQWPTWQQAGHQMVTGLLLHGCYLGGVFAAIKWGMPAGISAIVVGIQPLLTALVGWRLFGENLLPRQWLGLALGLFGVSVVVLTTRDYDQTALTLPALVAIIIALFAISMGTIYQKRFGGGVNLVAGSLWQYVSTALLMGILAYSFETRVVVWDLQLILALAWLVLGLSVTAILLLMYMIREGEAAKVASYFYLVPAATSIEAWLLFDESLPLLAVAAMGLTVAGVYLVVKKS</sequence>
<feature type="transmembrane region" description="Helical" evidence="6">
    <location>
        <begin position="217"/>
        <end position="238"/>
    </location>
</feature>
<dbReference type="PANTHER" id="PTHR32322">
    <property type="entry name" value="INNER MEMBRANE TRANSPORTER"/>
    <property type="match status" value="1"/>
</dbReference>
<comment type="subcellular location">
    <subcellularLocation>
        <location evidence="1">Membrane</location>
        <topology evidence="1">Multi-pass membrane protein</topology>
    </subcellularLocation>
</comment>
<keyword evidence="3 6" id="KW-0812">Transmembrane</keyword>
<keyword evidence="5 6" id="KW-0472">Membrane</keyword>
<dbReference type="Pfam" id="PF00892">
    <property type="entry name" value="EamA"/>
    <property type="match status" value="2"/>
</dbReference>
<feature type="transmembrane region" description="Helical" evidence="6">
    <location>
        <begin position="273"/>
        <end position="290"/>
    </location>
</feature>
<dbReference type="InterPro" id="IPR037185">
    <property type="entry name" value="EmrE-like"/>
</dbReference>
<dbReference type="PANTHER" id="PTHR32322:SF2">
    <property type="entry name" value="EAMA DOMAIN-CONTAINING PROTEIN"/>
    <property type="match status" value="1"/>
</dbReference>
<evidence type="ECO:0000256" key="6">
    <source>
        <dbReference type="SAM" id="Phobius"/>
    </source>
</evidence>
<dbReference type="RefSeq" id="WP_078921733.1">
    <property type="nucleotide sequence ID" value="NZ_FUYB01000004.1"/>
</dbReference>
<dbReference type="InterPro" id="IPR000620">
    <property type="entry name" value="EamA_dom"/>
</dbReference>
<feature type="transmembrane region" description="Helical" evidence="6">
    <location>
        <begin position="97"/>
        <end position="116"/>
    </location>
</feature>
<dbReference type="InterPro" id="IPR050638">
    <property type="entry name" value="AA-Vitamin_Transporters"/>
</dbReference>
<protein>
    <submittedName>
        <fullName evidence="8">EamA-like transporter family protein</fullName>
    </submittedName>
</protein>
<evidence type="ECO:0000256" key="3">
    <source>
        <dbReference type="ARBA" id="ARBA00022692"/>
    </source>
</evidence>
<feature type="domain" description="EamA" evidence="7">
    <location>
        <begin position="157"/>
        <end position="290"/>
    </location>
</feature>
<feature type="transmembrane region" description="Helical" evidence="6">
    <location>
        <begin position="12"/>
        <end position="32"/>
    </location>
</feature>
<dbReference type="GO" id="GO:0016020">
    <property type="term" value="C:membrane"/>
    <property type="evidence" value="ECO:0007669"/>
    <property type="project" value="UniProtKB-SubCell"/>
</dbReference>
<accession>A0A1T4W8Z3</accession>
<evidence type="ECO:0000256" key="4">
    <source>
        <dbReference type="ARBA" id="ARBA00022989"/>
    </source>
</evidence>
<proteinExistence type="inferred from homology"/>
<keyword evidence="9" id="KW-1185">Reference proteome</keyword>
<name>A0A1T4W8Z3_9GAMM</name>
<dbReference type="SUPFAM" id="SSF103481">
    <property type="entry name" value="Multidrug resistance efflux transporter EmrE"/>
    <property type="match status" value="2"/>
</dbReference>
<feature type="transmembrane region" description="Helical" evidence="6">
    <location>
        <begin position="152"/>
        <end position="174"/>
    </location>
</feature>
<dbReference type="EMBL" id="FUYB01000004">
    <property type="protein sequence ID" value="SKA73667.1"/>
    <property type="molecule type" value="Genomic_DNA"/>
</dbReference>
<comment type="similarity">
    <text evidence="2">Belongs to the EamA transporter family.</text>
</comment>
<evidence type="ECO:0000313" key="9">
    <source>
        <dbReference type="Proteomes" id="UP000190460"/>
    </source>
</evidence>
<dbReference type="AlphaFoldDB" id="A0A1T4W8Z3"/>
<evidence type="ECO:0000256" key="5">
    <source>
        <dbReference type="ARBA" id="ARBA00023136"/>
    </source>
</evidence>
<feature type="transmembrane region" description="Helical" evidence="6">
    <location>
        <begin position="181"/>
        <end position="205"/>
    </location>
</feature>
<dbReference type="STRING" id="92487.SAMN02745130_01262"/>
<evidence type="ECO:0000259" key="7">
    <source>
        <dbReference type="Pfam" id="PF00892"/>
    </source>
</evidence>
<keyword evidence="4 6" id="KW-1133">Transmembrane helix</keyword>
<feature type="transmembrane region" description="Helical" evidence="6">
    <location>
        <begin position="73"/>
        <end position="91"/>
    </location>
</feature>
<evidence type="ECO:0000256" key="1">
    <source>
        <dbReference type="ARBA" id="ARBA00004141"/>
    </source>
</evidence>
<reference evidence="8 9" key="1">
    <citation type="submission" date="2017-02" db="EMBL/GenBank/DDBJ databases">
        <authorList>
            <person name="Peterson S.W."/>
        </authorList>
    </citation>
    <scope>NUCLEOTIDE SEQUENCE [LARGE SCALE GENOMIC DNA]</scope>
    <source>
        <strain evidence="8 9">ATCC 49788</strain>
    </source>
</reference>